<keyword evidence="3" id="KW-0004">4Fe-4S</keyword>
<evidence type="ECO:0000256" key="1">
    <source>
        <dbReference type="ARBA" id="ARBA00006521"/>
    </source>
</evidence>
<dbReference type="SUPFAM" id="SSF52141">
    <property type="entry name" value="Uracil-DNA glycosylase-like"/>
    <property type="match status" value="1"/>
</dbReference>
<comment type="similarity">
    <text evidence="1">Belongs to the uracil-DNA glycosylase (UDG) superfamily. Type 4 (UDGa) family.</text>
</comment>
<keyword evidence="7" id="KW-0408">Iron</keyword>
<keyword evidence="8" id="KW-0411">Iron-sulfur</keyword>
<evidence type="ECO:0000256" key="6">
    <source>
        <dbReference type="ARBA" id="ARBA00022801"/>
    </source>
</evidence>
<dbReference type="GO" id="GO:0097506">
    <property type="term" value="F:deaminated base DNA N-glycosylase activity"/>
    <property type="evidence" value="ECO:0007669"/>
    <property type="project" value="UniProtKB-ARBA"/>
</dbReference>
<dbReference type="AlphaFoldDB" id="A9H0D0"/>
<evidence type="ECO:0000313" key="11">
    <source>
        <dbReference type="EMBL" id="CAP57108.1"/>
    </source>
</evidence>
<dbReference type="CDD" id="cd10030">
    <property type="entry name" value="UDG-F4_TTUDGA_SPO1dp_like"/>
    <property type="match status" value="1"/>
</dbReference>
<dbReference type="GO" id="GO:0051539">
    <property type="term" value="F:4 iron, 4 sulfur cluster binding"/>
    <property type="evidence" value="ECO:0007669"/>
    <property type="project" value="UniProtKB-KW"/>
</dbReference>
<evidence type="ECO:0000313" key="12">
    <source>
        <dbReference type="Proteomes" id="UP000001176"/>
    </source>
</evidence>
<accession>A9H0D0</accession>
<evidence type="ECO:0000256" key="4">
    <source>
        <dbReference type="ARBA" id="ARBA00022723"/>
    </source>
</evidence>
<keyword evidence="6" id="KW-0378">Hydrolase</keyword>
<dbReference type="GO" id="GO:0006281">
    <property type="term" value="P:DNA repair"/>
    <property type="evidence" value="ECO:0007669"/>
    <property type="project" value="UniProtKB-KW"/>
</dbReference>
<protein>
    <recommendedName>
        <fullName evidence="2">Type-4 uracil-DNA glycosylase</fullName>
    </recommendedName>
</protein>
<evidence type="ECO:0000256" key="5">
    <source>
        <dbReference type="ARBA" id="ARBA00022763"/>
    </source>
</evidence>
<dbReference type="SMART" id="SM00987">
    <property type="entry name" value="UreE_C"/>
    <property type="match status" value="1"/>
</dbReference>
<dbReference type="Pfam" id="PF03167">
    <property type="entry name" value="UDG"/>
    <property type="match status" value="1"/>
</dbReference>
<dbReference type="EMBL" id="AM889285">
    <property type="protein sequence ID" value="CAP57108.1"/>
    <property type="molecule type" value="Genomic_DNA"/>
</dbReference>
<sequence>MNVCIMPHAHARVTLAHEVDFAGWRTATRRLVMAGQPAGRIAWRIDARTADPIEDQGAEAPEGNPFHVSRALLDLAETVIQARDPDRFALLYRLVQRNAAGERDLTTRTDDPDIARALVLTQAVRDDTARLRAHLELPAEDMAIGQWTSESHVLVPNARFLTIQRSLRPWAVSTPDETLLWTGRSLHLLPPGTDPSALPTDRESWEGTGLTLRPADLPRPALRLTEGLDIARIDSLPALIAAARDCLICPMARQTTQTVFSDGRPGAALMLVGEQPGDQEDRVGRPFVGPAGQLLDRTLHEAGITRDAVYVTNAVKHFRFQRRGTRRLHEKPTVENVTACAPWLAAERRIVAPRVLVMLGATAAGAVLGRSVTIGRERSRPIPLADGSTGLVTVHPSFLLRQPDEDARTREYARFVADLRLARDLLPAATLPS</sequence>
<gene>
    <name evidence="11" type="ordered locus">GDI3165</name>
</gene>
<keyword evidence="4" id="KW-0479">Metal-binding</keyword>
<dbReference type="PANTHER" id="PTHR33693:SF9">
    <property type="entry name" value="TYPE-4 URACIL-DNA GLYCOSYLASE"/>
    <property type="match status" value="1"/>
</dbReference>
<evidence type="ECO:0000256" key="9">
    <source>
        <dbReference type="ARBA" id="ARBA00023204"/>
    </source>
</evidence>
<dbReference type="Gene3D" id="3.40.470.10">
    <property type="entry name" value="Uracil-DNA glycosylase-like domain"/>
    <property type="match status" value="1"/>
</dbReference>
<evidence type="ECO:0000259" key="10">
    <source>
        <dbReference type="SMART" id="SM00986"/>
    </source>
</evidence>
<dbReference type="KEGG" id="gdi:GDI3165"/>
<dbReference type="InterPro" id="IPR051536">
    <property type="entry name" value="UDG_Type-4/5"/>
</dbReference>
<dbReference type="InterPro" id="IPR036895">
    <property type="entry name" value="Uracil-DNA_glycosylase-like_sf"/>
</dbReference>
<name>A9H0D0_GLUDA</name>
<evidence type="ECO:0000256" key="7">
    <source>
        <dbReference type="ARBA" id="ARBA00023004"/>
    </source>
</evidence>
<dbReference type="InterPro" id="IPR005122">
    <property type="entry name" value="Uracil-DNA_glycosylase-like"/>
</dbReference>
<evidence type="ECO:0000256" key="8">
    <source>
        <dbReference type="ARBA" id="ARBA00023014"/>
    </source>
</evidence>
<evidence type="ECO:0000256" key="2">
    <source>
        <dbReference type="ARBA" id="ARBA00019403"/>
    </source>
</evidence>
<dbReference type="GO" id="GO:0046872">
    <property type="term" value="F:metal ion binding"/>
    <property type="evidence" value="ECO:0007669"/>
    <property type="project" value="UniProtKB-KW"/>
</dbReference>
<feature type="domain" description="Uracil-DNA glycosylase-like" evidence="10">
    <location>
        <begin position="260"/>
        <end position="420"/>
    </location>
</feature>
<reference evidence="11 12" key="1">
    <citation type="journal article" date="2009" name="BMC Genomics">
        <title>Complete genome sequence of the sugarcane nitrogen-fixing endophyte Gluconacetobacter diazotrophicus Pal5.</title>
        <authorList>
            <person name="Bertalan M."/>
            <person name="Albano R."/>
            <person name="Padua V."/>
            <person name="Rouws L."/>
            <person name="Rojas C."/>
            <person name="Hemerly A."/>
            <person name="Teixeira K."/>
            <person name="Schwab S."/>
            <person name="Araujo J."/>
            <person name="Oliveira A."/>
            <person name="Franca L."/>
            <person name="Magalhaes V."/>
            <person name="Alqueres S."/>
            <person name="Cardoso A."/>
            <person name="Almeida W."/>
            <person name="Loureiro M.M."/>
            <person name="Nogueira E."/>
            <person name="Cidade D."/>
            <person name="Oliveira D."/>
            <person name="Simao T."/>
            <person name="Macedo J."/>
            <person name="Valadao A."/>
            <person name="Dreschsel M."/>
            <person name="Freitas F."/>
            <person name="Vidal M."/>
            <person name="Guedes H."/>
            <person name="Rodrigues E."/>
            <person name="Meneses C."/>
            <person name="Brioso P."/>
            <person name="Pozzer L."/>
            <person name="Figueiredo D."/>
            <person name="Montano H."/>
            <person name="Junior J."/>
            <person name="Filho G."/>
            <person name="Flores V."/>
            <person name="Ferreira B."/>
            <person name="Branco A."/>
            <person name="Gonzalez P."/>
            <person name="Guillobel H."/>
            <person name="Lemos M."/>
            <person name="Seibel L."/>
            <person name="Macedo J."/>
            <person name="Alves-Ferreira M."/>
            <person name="Sachetto-Martins G."/>
            <person name="Coelho A."/>
            <person name="Santos E."/>
            <person name="Amaral G."/>
            <person name="Neves A."/>
            <person name="Pacheco A.B."/>
            <person name="Carvalho D."/>
            <person name="Lery L."/>
            <person name="Bisch P."/>
            <person name="Rossle S.C."/>
            <person name="Urmenyi T."/>
            <person name="Kruger W.V."/>
            <person name="Martins O."/>
            <person name="Baldani J.I."/>
            <person name="Ferreira P.C."/>
        </authorList>
    </citation>
    <scope>NUCLEOTIDE SEQUENCE [LARGE SCALE GENOMIC DNA]</scope>
    <source>
        <strain evidence="12">ATCC 49037 / DSM 5601 / CCUG 37298 / CIP 103539 / LMG 7603 / PAl5</strain>
    </source>
</reference>
<dbReference type="SMART" id="SM00986">
    <property type="entry name" value="UDG"/>
    <property type="match status" value="1"/>
</dbReference>
<dbReference type="InterPro" id="IPR005273">
    <property type="entry name" value="Ura-DNA_glyco_family4"/>
</dbReference>
<keyword evidence="12" id="KW-1185">Reference proteome</keyword>
<dbReference type="NCBIfam" id="TIGR03914">
    <property type="entry name" value="UDG_fam_dom"/>
    <property type="match status" value="1"/>
</dbReference>
<evidence type="ECO:0000256" key="3">
    <source>
        <dbReference type="ARBA" id="ARBA00022485"/>
    </source>
</evidence>
<organism evidence="11 12">
    <name type="scientific">Gluconacetobacter diazotrophicus (strain ATCC 49037 / DSM 5601 / CCUG 37298 / CIP 103539 / LMG 7603 / PAl5)</name>
    <dbReference type="NCBI Taxonomy" id="272568"/>
    <lineage>
        <taxon>Bacteria</taxon>
        <taxon>Pseudomonadati</taxon>
        <taxon>Pseudomonadota</taxon>
        <taxon>Alphaproteobacteria</taxon>
        <taxon>Acetobacterales</taxon>
        <taxon>Acetobacteraceae</taxon>
        <taxon>Gluconacetobacter</taxon>
    </lineage>
</organism>
<keyword evidence="5" id="KW-0227">DNA damage</keyword>
<dbReference type="Proteomes" id="UP000001176">
    <property type="component" value="Chromosome"/>
</dbReference>
<proteinExistence type="inferred from homology"/>
<keyword evidence="9" id="KW-0234">DNA repair</keyword>
<dbReference type="PANTHER" id="PTHR33693">
    <property type="entry name" value="TYPE-5 URACIL-DNA GLYCOSYLASE"/>
    <property type="match status" value="1"/>
</dbReference>